<dbReference type="InterPro" id="IPR013078">
    <property type="entry name" value="His_Pase_superF_clade-1"/>
</dbReference>
<evidence type="ECO:0000313" key="2">
    <source>
        <dbReference type="EMBL" id="PMB98682.1"/>
    </source>
</evidence>
<reference evidence="2 3" key="1">
    <citation type="submission" date="2017-09" db="EMBL/GenBank/DDBJ databases">
        <title>Bacterial strain isolated from the female urinary microbiota.</title>
        <authorList>
            <person name="Thomas-White K."/>
            <person name="Kumar N."/>
            <person name="Forster S."/>
            <person name="Putonti C."/>
            <person name="Lawley T."/>
            <person name="Wolfe A.J."/>
        </authorList>
    </citation>
    <scope>NUCLEOTIDE SEQUENCE [LARGE SCALE GENOMIC DNA]</scope>
    <source>
        <strain evidence="2 3">UMB0680</strain>
    </source>
</reference>
<dbReference type="SUPFAM" id="SSF53254">
    <property type="entry name" value="Phosphoglycerate mutase-like"/>
    <property type="match status" value="1"/>
</dbReference>
<accession>A0A2N6PJ14</accession>
<dbReference type="InterPro" id="IPR029033">
    <property type="entry name" value="His_PPase_superfam"/>
</dbReference>
<protein>
    <submittedName>
        <fullName evidence="2">Histidine phosphatase family protein</fullName>
    </submittedName>
</protein>
<keyword evidence="3" id="KW-1185">Reference proteome</keyword>
<dbReference type="RefSeq" id="WP_102161370.1">
    <property type="nucleotide sequence ID" value="NZ_BAAAKH010000002.1"/>
</dbReference>
<dbReference type="OrthoDB" id="3215466at2"/>
<dbReference type="GO" id="GO:0005737">
    <property type="term" value="C:cytoplasm"/>
    <property type="evidence" value="ECO:0007669"/>
    <property type="project" value="TreeGrafter"/>
</dbReference>
<dbReference type="Gene3D" id="3.40.50.1240">
    <property type="entry name" value="Phosphoglycerate mutase-like"/>
    <property type="match status" value="1"/>
</dbReference>
<dbReference type="SMART" id="SM00855">
    <property type="entry name" value="PGAM"/>
    <property type="match status" value="1"/>
</dbReference>
<organism evidence="2 3">
    <name type="scientific">Brevibacterium luteolum</name>
    <dbReference type="NCBI Taxonomy" id="199591"/>
    <lineage>
        <taxon>Bacteria</taxon>
        <taxon>Bacillati</taxon>
        <taxon>Actinomycetota</taxon>
        <taxon>Actinomycetes</taxon>
        <taxon>Micrococcales</taxon>
        <taxon>Brevibacteriaceae</taxon>
        <taxon>Brevibacterium</taxon>
    </lineage>
</organism>
<dbReference type="InterPro" id="IPR050275">
    <property type="entry name" value="PGM_Phosphatase"/>
</dbReference>
<dbReference type="PANTHER" id="PTHR48100:SF51">
    <property type="entry name" value="PHOSPHOGLYCERATE MUTASE"/>
    <property type="match status" value="1"/>
</dbReference>
<proteinExistence type="predicted"/>
<evidence type="ECO:0000313" key="4">
    <source>
        <dbReference type="Proteomes" id="UP000549517"/>
    </source>
</evidence>
<dbReference type="AlphaFoldDB" id="A0A2N6PJ14"/>
<dbReference type="PANTHER" id="PTHR48100">
    <property type="entry name" value="BROAD-SPECIFICITY PHOSPHATASE YOR283W-RELATED"/>
    <property type="match status" value="1"/>
</dbReference>
<dbReference type="Proteomes" id="UP000549517">
    <property type="component" value="Unassembled WGS sequence"/>
</dbReference>
<gene>
    <name evidence="2" type="ORF">CJ198_05020</name>
    <name evidence="1" type="ORF">HLA91_01510</name>
</gene>
<sequence>MSQVRIHLTRHGEVHNPERLLYGRLPGYGLSSRGHEMAGRLAEHFTSPDFAVAALVSSPLQRAQETIAPLAGALEMTPRIDERVIEAANSFEGMVVDRSHLTQPANLVRLYNPLRPSWGEPYQQQVMRMRAAIASLRRQLEPLAAGDGVAGGVAGGDGSVDGVIVSHQLPIWVTRRAAEGQRLWHDPRERECALASVTTFTYEAGELTGIEYTDVCADLQPVKAVPGA</sequence>
<dbReference type="Pfam" id="PF00300">
    <property type="entry name" value="His_Phos_1"/>
    <property type="match status" value="1"/>
</dbReference>
<dbReference type="EMBL" id="JABEMC010000001">
    <property type="protein sequence ID" value="NNG78056.1"/>
    <property type="molecule type" value="Genomic_DNA"/>
</dbReference>
<evidence type="ECO:0000313" key="1">
    <source>
        <dbReference type="EMBL" id="NNG78056.1"/>
    </source>
</evidence>
<dbReference type="CDD" id="cd07067">
    <property type="entry name" value="HP_PGM_like"/>
    <property type="match status" value="1"/>
</dbReference>
<dbReference type="Proteomes" id="UP000235703">
    <property type="component" value="Unassembled WGS sequence"/>
</dbReference>
<dbReference type="EMBL" id="PNFZ01000002">
    <property type="protein sequence ID" value="PMB98682.1"/>
    <property type="molecule type" value="Genomic_DNA"/>
</dbReference>
<name>A0A2N6PJ14_9MICO</name>
<dbReference type="GO" id="GO:0016791">
    <property type="term" value="F:phosphatase activity"/>
    <property type="evidence" value="ECO:0007669"/>
    <property type="project" value="TreeGrafter"/>
</dbReference>
<reference evidence="1 4" key="2">
    <citation type="submission" date="2020-05" db="EMBL/GenBank/DDBJ databases">
        <title>MicrobeNet Type strains.</title>
        <authorList>
            <person name="Nicholson A.C."/>
        </authorList>
    </citation>
    <scope>NUCLEOTIDE SEQUENCE [LARGE SCALE GENOMIC DNA]</scope>
    <source>
        <strain evidence="1 4">CCUG 46604</strain>
    </source>
</reference>
<evidence type="ECO:0000313" key="3">
    <source>
        <dbReference type="Proteomes" id="UP000235703"/>
    </source>
</evidence>
<comment type="caution">
    <text evidence="2">The sequence shown here is derived from an EMBL/GenBank/DDBJ whole genome shotgun (WGS) entry which is preliminary data.</text>
</comment>